<gene>
    <name evidence="4" type="ORF">GCM10007874_10710</name>
</gene>
<evidence type="ECO:0000256" key="1">
    <source>
        <dbReference type="ARBA" id="ARBA00022729"/>
    </source>
</evidence>
<dbReference type="Pfam" id="PF00497">
    <property type="entry name" value="SBP_bac_3"/>
    <property type="match status" value="1"/>
</dbReference>
<reference evidence="5" key="1">
    <citation type="journal article" date="2019" name="Int. J. Syst. Evol. Microbiol.">
        <title>The Global Catalogue of Microorganisms (GCM) 10K type strain sequencing project: providing services to taxonomists for standard genome sequencing and annotation.</title>
        <authorList>
            <consortium name="The Broad Institute Genomics Platform"/>
            <consortium name="The Broad Institute Genome Sequencing Center for Infectious Disease"/>
            <person name="Wu L."/>
            <person name="Ma J."/>
        </authorList>
    </citation>
    <scope>NUCLEOTIDE SEQUENCE [LARGE SCALE GENOMIC DNA]</scope>
    <source>
        <strain evidence="5">NBRC 101365</strain>
    </source>
</reference>
<dbReference type="InterPro" id="IPR001638">
    <property type="entry name" value="Solute-binding_3/MltF_N"/>
</dbReference>
<name>A0ABQ6CGS6_9HYPH</name>
<evidence type="ECO:0000259" key="3">
    <source>
        <dbReference type="SMART" id="SM00062"/>
    </source>
</evidence>
<dbReference type="Proteomes" id="UP001156882">
    <property type="component" value="Unassembled WGS sequence"/>
</dbReference>
<feature type="domain" description="Solute-binding protein family 3/N-terminal" evidence="3">
    <location>
        <begin position="26"/>
        <end position="248"/>
    </location>
</feature>
<proteinExistence type="predicted"/>
<feature type="chain" id="PRO_5045788069" evidence="2">
    <location>
        <begin position="24"/>
        <end position="248"/>
    </location>
</feature>
<dbReference type="PANTHER" id="PTHR35936:SF17">
    <property type="entry name" value="ARGININE-BINDING EXTRACELLULAR PROTEIN ARTP"/>
    <property type="match status" value="1"/>
</dbReference>
<protein>
    <submittedName>
        <fullName evidence="4">Amino acid ABC transporter substrate-binding protein</fullName>
    </submittedName>
</protein>
<evidence type="ECO:0000313" key="5">
    <source>
        <dbReference type="Proteomes" id="UP001156882"/>
    </source>
</evidence>
<dbReference type="EMBL" id="BSPC01000008">
    <property type="protein sequence ID" value="GLS18055.1"/>
    <property type="molecule type" value="Genomic_DNA"/>
</dbReference>
<accession>A0ABQ6CGS6</accession>
<keyword evidence="1 2" id="KW-0732">Signal</keyword>
<keyword evidence="5" id="KW-1185">Reference proteome</keyword>
<dbReference type="SUPFAM" id="SSF53850">
    <property type="entry name" value="Periplasmic binding protein-like II"/>
    <property type="match status" value="1"/>
</dbReference>
<feature type="signal peptide" evidence="2">
    <location>
        <begin position="1"/>
        <end position="23"/>
    </location>
</feature>
<organism evidence="4 5">
    <name type="scientific">Labrys miyagiensis</name>
    <dbReference type="NCBI Taxonomy" id="346912"/>
    <lineage>
        <taxon>Bacteria</taxon>
        <taxon>Pseudomonadati</taxon>
        <taxon>Pseudomonadota</taxon>
        <taxon>Alphaproteobacteria</taxon>
        <taxon>Hyphomicrobiales</taxon>
        <taxon>Xanthobacteraceae</taxon>
        <taxon>Labrys</taxon>
    </lineage>
</organism>
<dbReference type="CDD" id="cd13530">
    <property type="entry name" value="PBP2_peptides_like"/>
    <property type="match status" value="1"/>
</dbReference>
<evidence type="ECO:0000313" key="4">
    <source>
        <dbReference type="EMBL" id="GLS18055.1"/>
    </source>
</evidence>
<comment type="caution">
    <text evidence="4">The sequence shown here is derived from an EMBL/GenBank/DDBJ whole genome shotgun (WGS) entry which is preliminary data.</text>
</comment>
<evidence type="ECO:0000256" key="2">
    <source>
        <dbReference type="SAM" id="SignalP"/>
    </source>
</evidence>
<dbReference type="PANTHER" id="PTHR35936">
    <property type="entry name" value="MEMBRANE-BOUND LYTIC MUREIN TRANSGLYCOSYLASE F"/>
    <property type="match status" value="1"/>
</dbReference>
<sequence length="248" mass="26593">MPRKNIVACLVTAAALVAARANAQDTLTVGITTTGVPFTFVDTKSLAPTGAMVDLATKIATENGMRPDFQISAFPALIPALTTGKINLISAAMFVTEKRKEVLDFSVPVYEYGEAMFVRADDPTNYSMQALRGEIVGAPIGSAIADDLKATHLFGEVREYESIGDIMHDVKLGRLKAGFADRPIVAYELAQRPELGVRLVPGYQAMHIGQVALAVDKGNETLLARVNATIAKLKQNGDLSKIFAHYGL</sequence>
<dbReference type="SMART" id="SM00062">
    <property type="entry name" value="PBPb"/>
    <property type="match status" value="1"/>
</dbReference>
<dbReference type="Gene3D" id="3.40.190.10">
    <property type="entry name" value="Periplasmic binding protein-like II"/>
    <property type="match status" value="2"/>
</dbReference>
<dbReference type="RefSeq" id="WP_284310887.1">
    <property type="nucleotide sequence ID" value="NZ_BSPC01000008.1"/>
</dbReference>